<name>A0A4R7FTA2_9MICO</name>
<evidence type="ECO:0000313" key="1">
    <source>
        <dbReference type="EMBL" id="TDS81121.1"/>
    </source>
</evidence>
<protein>
    <submittedName>
        <fullName evidence="1">Uncharacterized protein</fullName>
    </submittedName>
</protein>
<comment type="caution">
    <text evidence="1">The sequence shown here is derived from an EMBL/GenBank/DDBJ whole genome shotgun (WGS) entry which is preliminary data.</text>
</comment>
<proteinExistence type="predicted"/>
<sequence>MTTTDLDPELLALEGSTLWVLSPGGLTVVLEVLDDDLYGYPKTANLKRGQSIVLTEPVLRASLDRKGHSWLLDSELDQRDKYGHVRFSLDGWPENEPVMVPGSPEALYQADQERALA</sequence>
<dbReference type="EMBL" id="SOAM01000001">
    <property type="protein sequence ID" value="TDS81121.1"/>
    <property type="molecule type" value="Genomic_DNA"/>
</dbReference>
<dbReference type="Proteomes" id="UP000295344">
    <property type="component" value="Unassembled WGS sequence"/>
</dbReference>
<dbReference type="OrthoDB" id="5079938at2"/>
<accession>A0A4R7FTA2</accession>
<dbReference type="AlphaFoldDB" id="A0A4R7FTA2"/>
<keyword evidence="2" id="KW-1185">Reference proteome</keyword>
<evidence type="ECO:0000313" key="2">
    <source>
        <dbReference type="Proteomes" id="UP000295344"/>
    </source>
</evidence>
<organism evidence="1 2">
    <name type="scientific">Amnibacterium kyonggiense</name>
    <dbReference type="NCBI Taxonomy" id="595671"/>
    <lineage>
        <taxon>Bacteria</taxon>
        <taxon>Bacillati</taxon>
        <taxon>Actinomycetota</taxon>
        <taxon>Actinomycetes</taxon>
        <taxon>Micrococcales</taxon>
        <taxon>Microbacteriaceae</taxon>
        <taxon>Amnibacterium</taxon>
    </lineage>
</organism>
<reference evidence="1 2" key="1">
    <citation type="submission" date="2019-03" db="EMBL/GenBank/DDBJ databases">
        <title>Genomic Encyclopedia of Archaeal and Bacterial Type Strains, Phase II (KMG-II): from individual species to whole genera.</title>
        <authorList>
            <person name="Goeker M."/>
        </authorList>
    </citation>
    <scope>NUCLEOTIDE SEQUENCE [LARGE SCALE GENOMIC DNA]</scope>
    <source>
        <strain evidence="1 2">DSM 24782</strain>
    </source>
</reference>
<dbReference type="RefSeq" id="WP_133765752.1">
    <property type="nucleotide sequence ID" value="NZ_SOAM01000001.1"/>
</dbReference>
<gene>
    <name evidence="1" type="ORF">CLV52_1697</name>
</gene>
<feature type="non-terminal residue" evidence="1">
    <location>
        <position position="117"/>
    </location>
</feature>